<protein>
    <recommendedName>
        <fullName evidence="1">Polysaccharide pyruvyl transferase domain-containing protein</fullName>
    </recommendedName>
</protein>
<sequence length="318" mass="34323">MILYQWRGPSSNFGDELNSLLWPRLLPGFFDDDPAVRFLGIGSVLDCRHPRHALKLVAGAGYGGYEARPVLDDSWVVHWVRGPRTAATLGLPDSLGLGDPAMLLPLTLTLPATRDGGIGFMPHFESLGRGAWQTVAALAGVTLIDPRLPPLDVLAAIGRCRLLLSEAMHGIIAADALRVPWIAIRPLAPVHRAKWQDWAEAAQVAPRFAPLPASSVAEWVVTGSPFARRLSRRRLDRMERGLAGVRSERLVARTAEALGRATGMAPQLSPDSALDRCQSRMLDAVARLRRQPCGSAAAHGCSHLQATADSAYQPTLIG</sequence>
<proteinExistence type="predicted"/>
<evidence type="ECO:0000313" key="3">
    <source>
        <dbReference type="Proteomes" id="UP000239724"/>
    </source>
</evidence>
<organism evidence="2 3">
    <name type="scientific">Rhodopila globiformis</name>
    <name type="common">Rhodopseudomonas globiformis</name>
    <dbReference type="NCBI Taxonomy" id="1071"/>
    <lineage>
        <taxon>Bacteria</taxon>
        <taxon>Pseudomonadati</taxon>
        <taxon>Pseudomonadota</taxon>
        <taxon>Alphaproteobacteria</taxon>
        <taxon>Acetobacterales</taxon>
        <taxon>Acetobacteraceae</taxon>
        <taxon>Rhodopila</taxon>
    </lineage>
</organism>
<name>A0A2S6NLK7_RHOGL</name>
<dbReference type="RefSeq" id="WP_104517824.1">
    <property type="nucleotide sequence ID" value="NZ_NHRY01000060.1"/>
</dbReference>
<accession>A0A2S6NLK7</accession>
<dbReference type="EMBL" id="NHRY01000060">
    <property type="protein sequence ID" value="PPQ36228.1"/>
    <property type="molecule type" value="Genomic_DNA"/>
</dbReference>
<dbReference type="AlphaFoldDB" id="A0A2S6NLK7"/>
<dbReference type="Proteomes" id="UP000239724">
    <property type="component" value="Unassembled WGS sequence"/>
</dbReference>
<gene>
    <name evidence="2" type="ORF">CCS01_05395</name>
</gene>
<dbReference type="Pfam" id="PF04230">
    <property type="entry name" value="PS_pyruv_trans"/>
    <property type="match status" value="1"/>
</dbReference>
<reference evidence="2 3" key="1">
    <citation type="journal article" date="2018" name="Arch. Microbiol.">
        <title>New insights into the metabolic potential of the phototrophic purple bacterium Rhodopila globiformis DSM 161(T) from its draft genome sequence and evidence for a vanadium-dependent nitrogenase.</title>
        <authorList>
            <person name="Imhoff J.F."/>
            <person name="Rahn T."/>
            <person name="Kunzel S."/>
            <person name="Neulinger S.C."/>
        </authorList>
    </citation>
    <scope>NUCLEOTIDE SEQUENCE [LARGE SCALE GENOMIC DNA]</scope>
    <source>
        <strain evidence="2 3">DSM 161</strain>
    </source>
</reference>
<comment type="caution">
    <text evidence="2">The sequence shown here is derived from an EMBL/GenBank/DDBJ whole genome shotgun (WGS) entry which is preliminary data.</text>
</comment>
<dbReference type="InterPro" id="IPR007345">
    <property type="entry name" value="Polysacch_pyruvyl_Trfase"/>
</dbReference>
<evidence type="ECO:0000313" key="2">
    <source>
        <dbReference type="EMBL" id="PPQ36228.1"/>
    </source>
</evidence>
<feature type="domain" description="Polysaccharide pyruvyl transferase" evidence="1">
    <location>
        <begin position="71"/>
        <end position="184"/>
    </location>
</feature>
<dbReference type="OrthoDB" id="9803627at2"/>
<evidence type="ECO:0000259" key="1">
    <source>
        <dbReference type="Pfam" id="PF04230"/>
    </source>
</evidence>
<keyword evidence="3" id="KW-1185">Reference proteome</keyword>